<dbReference type="Gene3D" id="3.40.50.150">
    <property type="entry name" value="Vaccinia Virus protein VP39"/>
    <property type="match status" value="1"/>
</dbReference>
<keyword evidence="6" id="KW-1185">Reference proteome</keyword>
<evidence type="ECO:0000313" key="5">
    <source>
        <dbReference type="EMBL" id="AHG93058.1"/>
    </source>
</evidence>
<proteinExistence type="inferred from homology"/>
<evidence type="ECO:0000256" key="1">
    <source>
        <dbReference type="ARBA" id="ARBA00008361"/>
    </source>
</evidence>
<dbReference type="CDD" id="cd02440">
    <property type="entry name" value="AdoMet_MTases"/>
    <property type="match status" value="1"/>
</dbReference>
<name>W0RTY7_9BACT</name>
<dbReference type="SUPFAM" id="SSF53335">
    <property type="entry name" value="S-adenosyl-L-methionine-dependent methyltransferases"/>
    <property type="match status" value="1"/>
</dbReference>
<feature type="domain" description="Methyltransferase type 11" evidence="4">
    <location>
        <begin position="48"/>
        <end position="135"/>
    </location>
</feature>
<dbReference type="KEGG" id="gba:J421_5523"/>
<keyword evidence="3 5" id="KW-0808">Transferase</keyword>
<dbReference type="GO" id="GO:0008757">
    <property type="term" value="F:S-adenosylmethionine-dependent methyltransferase activity"/>
    <property type="evidence" value="ECO:0007669"/>
    <property type="project" value="InterPro"/>
</dbReference>
<protein>
    <submittedName>
        <fullName evidence="5">Methyltransferase type 11</fullName>
    </submittedName>
</protein>
<dbReference type="GO" id="GO:0032259">
    <property type="term" value="P:methylation"/>
    <property type="evidence" value="ECO:0007669"/>
    <property type="project" value="UniProtKB-KW"/>
</dbReference>
<evidence type="ECO:0000313" key="6">
    <source>
        <dbReference type="Proteomes" id="UP000019151"/>
    </source>
</evidence>
<dbReference type="Proteomes" id="UP000019151">
    <property type="component" value="Plasmid 1"/>
</dbReference>
<evidence type="ECO:0000259" key="4">
    <source>
        <dbReference type="Pfam" id="PF08241"/>
    </source>
</evidence>
<reference evidence="5 6" key="1">
    <citation type="journal article" date="2014" name="Genome Announc.">
        <title>Genome Sequence and Methylome of Soil Bacterium Gemmatirosa kalamazoonensis KBS708T, a Member of the Rarely Cultivated Gemmatimonadetes Phylum.</title>
        <authorList>
            <person name="Debruyn J.M."/>
            <person name="Radosevich M."/>
            <person name="Wommack K.E."/>
            <person name="Polson S.W."/>
            <person name="Hauser L.J."/>
            <person name="Fawaz M.N."/>
            <person name="Korlach J."/>
            <person name="Tsai Y.C."/>
        </authorList>
    </citation>
    <scope>NUCLEOTIDE SEQUENCE [LARGE SCALE GENOMIC DNA]</scope>
    <source>
        <strain evidence="5 6">KBS708</strain>
        <plasmid evidence="6">Plasmid 1</plasmid>
    </source>
</reference>
<dbReference type="PATRIC" id="fig|861299.3.peg.5558"/>
<dbReference type="HOGENOM" id="CLU_049344_5_1_0"/>
<organism evidence="5 6">
    <name type="scientific">Gemmatirosa kalamazoonensis</name>
    <dbReference type="NCBI Taxonomy" id="861299"/>
    <lineage>
        <taxon>Bacteria</taxon>
        <taxon>Pseudomonadati</taxon>
        <taxon>Gemmatimonadota</taxon>
        <taxon>Gemmatimonadia</taxon>
        <taxon>Gemmatimonadales</taxon>
        <taxon>Gemmatimonadaceae</taxon>
        <taxon>Gemmatirosa</taxon>
    </lineage>
</organism>
<keyword evidence="2 5" id="KW-0489">Methyltransferase</keyword>
<dbReference type="InParanoid" id="W0RTY7"/>
<sequence>MSVSGSDVTFSDHFSGVASTYAEFRPSQPEALIQWVVGLAPRRDVAWDCATGSGQAARALAEHFARVIATDASDAQLAHAASHERVTYRVATAEASGIAAASVDLVTVAQALHWFDLDAFYREVRRVRAPGGALAVWSYMSPHVDDPALDALLQEHMYGRLGPYWPPERRLIEEGYRTIAFPFDEVAAPAFNLVARWTLAQLAGYMRSWSATVRYVRAHGRDPIADFEAEARAALADGGEGARTVTWRYAIRAGY</sequence>
<evidence type="ECO:0000256" key="3">
    <source>
        <dbReference type="ARBA" id="ARBA00022679"/>
    </source>
</evidence>
<gene>
    <name evidence="5" type="ORF">J421_5523</name>
</gene>
<accession>W0RTY7</accession>
<dbReference type="InterPro" id="IPR051052">
    <property type="entry name" value="Diverse_substrate_MTase"/>
</dbReference>
<dbReference type="Pfam" id="PF08241">
    <property type="entry name" value="Methyltransf_11"/>
    <property type="match status" value="1"/>
</dbReference>
<dbReference type="PANTHER" id="PTHR44942">
    <property type="entry name" value="METHYLTRANSF_11 DOMAIN-CONTAINING PROTEIN"/>
    <property type="match status" value="1"/>
</dbReference>
<geneLocation type="plasmid" evidence="5 6">
    <name>1</name>
</geneLocation>
<dbReference type="PANTHER" id="PTHR44942:SF4">
    <property type="entry name" value="METHYLTRANSFERASE TYPE 11 DOMAIN-CONTAINING PROTEIN"/>
    <property type="match status" value="1"/>
</dbReference>
<comment type="similarity">
    <text evidence="1">Belongs to the methyltransferase superfamily.</text>
</comment>
<dbReference type="AlphaFoldDB" id="W0RTY7"/>
<keyword evidence="5" id="KW-0614">Plasmid</keyword>
<dbReference type="EMBL" id="CP007129">
    <property type="protein sequence ID" value="AHG93058.1"/>
    <property type="molecule type" value="Genomic_DNA"/>
</dbReference>
<evidence type="ECO:0000256" key="2">
    <source>
        <dbReference type="ARBA" id="ARBA00022603"/>
    </source>
</evidence>
<dbReference type="InterPro" id="IPR013216">
    <property type="entry name" value="Methyltransf_11"/>
</dbReference>
<dbReference type="InterPro" id="IPR029063">
    <property type="entry name" value="SAM-dependent_MTases_sf"/>
</dbReference>